<feature type="transmembrane region" description="Helical" evidence="1">
    <location>
        <begin position="70"/>
        <end position="93"/>
    </location>
</feature>
<protein>
    <submittedName>
        <fullName evidence="2">Uncharacterized protein</fullName>
    </submittedName>
</protein>
<sequence length="107" mass="11422">MGLCVYTGVSMCVVKVPRKKQCCFVGLSSLPSPSQGNLSLGISIAAPAIIIPCLLLIADTAGSQQDMLSLFFSLSVFFSLYSLYSLSLFLSVLSLTDTVTHSKHTQL</sequence>
<gene>
    <name evidence="2" type="ORF">AMECASPLE_024479</name>
</gene>
<organism evidence="2 3">
    <name type="scientific">Ameca splendens</name>
    <dbReference type="NCBI Taxonomy" id="208324"/>
    <lineage>
        <taxon>Eukaryota</taxon>
        <taxon>Metazoa</taxon>
        <taxon>Chordata</taxon>
        <taxon>Craniata</taxon>
        <taxon>Vertebrata</taxon>
        <taxon>Euteleostomi</taxon>
        <taxon>Actinopterygii</taxon>
        <taxon>Neopterygii</taxon>
        <taxon>Teleostei</taxon>
        <taxon>Neoteleostei</taxon>
        <taxon>Acanthomorphata</taxon>
        <taxon>Ovalentaria</taxon>
        <taxon>Atherinomorphae</taxon>
        <taxon>Cyprinodontiformes</taxon>
        <taxon>Goodeidae</taxon>
        <taxon>Ameca</taxon>
    </lineage>
</organism>
<name>A0ABV0ZP92_9TELE</name>
<dbReference type="EMBL" id="JAHRIP010068172">
    <property type="protein sequence ID" value="MEQ2308068.1"/>
    <property type="molecule type" value="Genomic_DNA"/>
</dbReference>
<dbReference type="Proteomes" id="UP001469553">
    <property type="component" value="Unassembled WGS sequence"/>
</dbReference>
<evidence type="ECO:0000256" key="1">
    <source>
        <dbReference type="SAM" id="Phobius"/>
    </source>
</evidence>
<proteinExistence type="predicted"/>
<keyword evidence="3" id="KW-1185">Reference proteome</keyword>
<keyword evidence="1" id="KW-0472">Membrane</keyword>
<evidence type="ECO:0000313" key="3">
    <source>
        <dbReference type="Proteomes" id="UP001469553"/>
    </source>
</evidence>
<accession>A0ABV0ZP92</accession>
<reference evidence="2 3" key="1">
    <citation type="submission" date="2021-06" db="EMBL/GenBank/DDBJ databases">
        <authorList>
            <person name="Palmer J.M."/>
        </authorList>
    </citation>
    <scope>NUCLEOTIDE SEQUENCE [LARGE SCALE GENOMIC DNA]</scope>
    <source>
        <strain evidence="2 3">AS_MEX2019</strain>
        <tissue evidence="2">Muscle</tissue>
    </source>
</reference>
<keyword evidence="1" id="KW-0812">Transmembrane</keyword>
<evidence type="ECO:0000313" key="2">
    <source>
        <dbReference type="EMBL" id="MEQ2308068.1"/>
    </source>
</evidence>
<feature type="transmembrane region" description="Helical" evidence="1">
    <location>
        <begin position="38"/>
        <end position="58"/>
    </location>
</feature>
<comment type="caution">
    <text evidence="2">The sequence shown here is derived from an EMBL/GenBank/DDBJ whole genome shotgun (WGS) entry which is preliminary data.</text>
</comment>
<keyword evidence="1" id="KW-1133">Transmembrane helix</keyword>